<reference evidence="1 2" key="1">
    <citation type="submission" date="2019-03" db="EMBL/GenBank/DDBJ databases">
        <title>Genomic Encyclopedia of Type Strains, Phase IV (KMG-IV): sequencing the most valuable type-strain genomes for metagenomic binning, comparative biology and taxonomic classification.</title>
        <authorList>
            <person name="Goeker M."/>
        </authorList>
    </citation>
    <scope>NUCLEOTIDE SEQUENCE [LARGE SCALE GENOMIC DNA]</scope>
    <source>
        <strain evidence="1 2">DSM 44684</strain>
    </source>
</reference>
<keyword evidence="2" id="KW-1185">Reference proteome</keyword>
<proteinExistence type="predicted"/>
<dbReference type="AlphaFoldDB" id="A0A4R1FBK0"/>
<gene>
    <name evidence="1" type="ORF">DFR71_6663</name>
</gene>
<accession>A0A4R1FBK0</accession>
<dbReference type="EMBL" id="SMFR01000013">
    <property type="protein sequence ID" value="TCJ88121.1"/>
    <property type="molecule type" value="Genomic_DNA"/>
</dbReference>
<dbReference type="STRING" id="1210063.GCA_001612665_06502"/>
<name>A0A4R1FBK0_9NOCA</name>
<evidence type="ECO:0000313" key="1">
    <source>
        <dbReference type="EMBL" id="TCJ88121.1"/>
    </source>
</evidence>
<sequence>MPVTSEPSPRINLPSGRYYVQTDSYATFAAELRAAVETGCAPTDFTVLLEGYTWADSEPTKPRERRLTVSGLTGDELTALAAGSDSELHQVITRAVLARNAPSAFSYTGTSAFGFETKSPAAGSALT</sequence>
<protein>
    <submittedName>
        <fullName evidence="1">Uncharacterized protein</fullName>
    </submittedName>
</protein>
<dbReference type="Proteomes" id="UP000294856">
    <property type="component" value="Unassembled WGS sequence"/>
</dbReference>
<organism evidence="1 2">
    <name type="scientific">Nocardia alba</name>
    <dbReference type="NCBI Taxonomy" id="225051"/>
    <lineage>
        <taxon>Bacteria</taxon>
        <taxon>Bacillati</taxon>
        <taxon>Actinomycetota</taxon>
        <taxon>Actinomycetes</taxon>
        <taxon>Mycobacteriales</taxon>
        <taxon>Nocardiaceae</taxon>
        <taxon>Nocardia</taxon>
    </lineage>
</organism>
<comment type="caution">
    <text evidence="1">The sequence shown here is derived from an EMBL/GenBank/DDBJ whole genome shotgun (WGS) entry which is preliminary data.</text>
</comment>
<evidence type="ECO:0000313" key="2">
    <source>
        <dbReference type="Proteomes" id="UP000294856"/>
    </source>
</evidence>